<sequence>MTGNCKLFCWIAAAIAGLILWLGIIGGFWGFVIGAVAAVVLGWLLVTYVCKADDLSASAPAGSSQSPDAVAAPPAAPAPGASPAPVAAPMAGAAATTPATAEADRPANAGAATAAPAPAAAPVTGTAATDAPAAEPVAVAPAPAAPATETVTEPAAPIADENATNTANVAAPLAGADAGEGTRPSGLTAPRDGGADDLKKIKGVGPKLEIMLNEMGFYHFDQIAGWSADEIAWVDQNLKGFKGRATRDSWIDQAATLATGGDTEFSKRVDKGGVY</sequence>
<feature type="region of interest" description="Disordered" evidence="1">
    <location>
        <begin position="60"/>
        <end position="129"/>
    </location>
</feature>
<name>A0A917A6T1_9RHOB</name>
<evidence type="ECO:0000313" key="4">
    <source>
        <dbReference type="Proteomes" id="UP000612855"/>
    </source>
</evidence>
<gene>
    <name evidence="3" type="ORF">GCM10011360_19200</name>
</gene>
<evidence type="ECO:0000313" key="3">
    <source>
        <dbReference type="EMBL" id="GGE31417.1"/>
    </source>
</evidence>
<feature type="compositionally biased region" description="Low complexity" evidence="1">
    <location>
        <begin position="60"/>
        <end position="73"/>
    </location>
</feature>
<dbReference type="AlphaFoldDB" id="A0A917A6T1"/>
<evidence type="ECO:0008006" key="5">
    <source>
        <dbReference type="Google" id="ProtNLM"/>
    </source>
</evidence>
<accession>A0A917A6T1</accession>
<comment type="caution">
    <text evidence="3">The sequence shown here is derived from an EMBL/GenBank/DDBJ whole genome shotgun (WGS) entry which is preliminary data.</text>
</comment>
<keyword evidence="2" id="KW-0472">Membrane</keyword>
<keyword evidence="4" id="KW-1185">Reference proteome</keyword>
<evidence type="ECO:0000256" key="2">
    <source>
        <dbReference type="SAM" id="Phobius"/>
    </source>
</evidence>
<dbReference type="Gene3D" id="1.10.150.20">
    <property type="entry name" value="5' to 3' exonuclease, C-terminal subdomain"/>
    <property type="match status" value="1"/>
</dbReference>
<keyword evidence="2" id="KW-0812">Transmembrane</keyword>
<feature type="transmembrane region" description="Helical" evidence="2">
    <location>
        <begin position="7"/>
        <end position="25"/>
    </location>
</feature>
<reference evidence="4" key="1">
    <citation type="journal article" date="2019" name="Int. J. Syst. Evol. Microbiol.">
        <title>The Global Catalogue of Microorganisms (GCM) 10K type strain sequencing project: providing services to taxonomists for standard genome sequencing and annotation.</title>
        <authorList>
            <consortium name="The Broad Institute Genomics Platform"/>
            <consortium name="The Broad Institute Genome Sequencing Center for Infectious Disease"/>
            <person name="Wu L."/>
            <person name="Ma J."/>
        </authorList>
    </citation>
    <scope>NUCLEOTIDE SEQUENCE [LARGE SCALE GENOMIC DNA]</scope>
    <source>
        <strain evidence="4">CGMCC 1.12664</strain>
    </source>
</reference>
<dbReference type="EMBL" id="BMFJ01000001">
    <property type="protein sequence ID" value="GGE31417.1"/>
    <property type="molecule type" value="Genomic_DNA"/>
</dbReference>
<organism evidence="3 4">
    <name type="scientific">Primorskyibacter flagellatus</name>
    <dbReference type="NCBI Taxonomy" id="1387277"/>
    <lineage>
        <taxon>Bacteria</taxon>
        <taxon>Pseudomonadati</taxon>
        <taxon>Pseudomonadota</taxon>
        <taxon>Alphaproteobacteria</taxon>
        <taxon>Rhodobacterales</taxon>
        <taxon>Roseobacteraceae</taxon>
        <taxon>Primorskyibacter</taxon>
    </lineage>
</organism>
<feature type="region of interest" description="Disordered" evidence="1">
    <location>
        <begin position="175"/>
        <end position="195"/>
    </location>
</feature>
<feature type="transmembrane region" description="Helical" evidence="2">
    <location>
        <begin position="31"/>
        <end position="50"/>
    </location>
</feature>
<dbReference type="RefSeq" id="WP_188477473.1">
    <property type="nucleotide sequence ID" value="NZ_BMFJ01000001.1"/>
</dbReference>
<dbReference type="Proteomes" id="UP000612855">
    <property type="component" value="Unassembled WGS sequence"/>
</dbReference>
<evidence type="ECO:0000256" key="1">
    <source>
        <dbReference type="SAM" id="MobiDB-lite"/>
    </source>
</evidence>
<protein>
    <recommendedName>
        <fullName evidence="5">NADH dehydrogenase subunit E</fullName>
    </recommendedName>
</protein>
<feature type="compositionally biased region" description="Low complexity" evidence="1">
    <location>
        <begin position="83"/>
        <end position="129"/>
    </location>
</feature>
<keyword evidence="2" id="KW-1133">Transmembrane helix</keyword>
<proteinExistence type="predicted"/>